<comment type="caution">
    <text evidence="4">The sequence shown here is derived from an EMBL/GenBank/DDBJ whole genome shotgun (WGS) entry which is preliminary data.</text>
</comment>
<feature type="region of interest" description="Disordered" evidence="1">
    <location>
        <begin position="110"/>
        <end position="164"/>
    </location>
</feature>
<sequence>MLAAFMLSSLFWATHAHAHRVNIFAWVEGNAIHTESSFSNGNKARSSQVTATIKDTGDAIAQGMTDEAGVWSFTIPPHILSAGPDILISLNANEGHVNTWTVKGAEYAPAPSQTQHAPASASPQAKKPVTGDDGDMPPFMESHTAPTPAEKTQTGKPQAALPASDELRTIVEEALEKKLAPIRRQLAEESQRGPSLQDIIGGIGYIIGLAGIAAFMAARRKK</sequence>
<dbReference type="AlphaFoldDB" id="A0A7J0BR66"/>
<keyword evidence="2" id="KW-0472">Membrane</keyword>
<keyword evidence="3" id="KW-0732">Signal</keyword>
<reference evidence="4 5" key="1">
    <citation type="submission" date="2020-05" db="EMBL/GenBank/DDBJ databases">
        <title>Draft genome sequence of Desulfovibrio psychrotolerans JS1T.</title>
        <authorList>
            <person name="Ueno A."/>
            <person name="Tamazawa S."/>
            <person name="Tamamura S."/>
            <person name="Murakami T."/>
            <person name="Kiyama T."/>
            <person name="Inomata H."/>
            <person name="Amano Y."/>
            <person name="Miyakawa K."/>
            <person name="Tamaki H."/>
            <person name="Naganuma T."/>
            <person name="Kaneko K."/>
        </authorList>
    </citation>
    <scope>NUCLEOTIDE SEQUENCE [LARGE SCALE GENOMIC DNA]</scope>
    <source>
        <strain evidence="4 5">JS1</strain>
    </source>
</reference>
<feature type="compositionally biased region" description="Low complexity" evidence="1">
    <location>
        <begin position="110"/>
        <end position="125"/>
    </location>
</feature>
<name>A0A7J0BR66_9BACT</name>
<dbReference type="Proteomes" id="UP000503820">
    <property type="component" value="Unassembled WGS sequence"/>
</dbReference>
<organism evidence="4 5">
    <name type="scientific">Desulfovibrio psychrotolerans</name>
    <dbReference type="NCBI Taxonomy" id="415242"/>
    <lineage>
        <taxon>Bacteria</taxon>
        <taxon>Pseudomonadati</taxon>
        <taxon>Thermodesulfobacteriota</taxon>
        <taxon>Desulfovibrionia</taxon>
        <taxon>Desulfovibrionales</taxon>
        <taxon>Desulfovibrionaceae</taxon>
        <taxon>Desulfovibrio</taxon>
    </lineage>
</organism>
<evidence type="ECO:0000313" key="4">
    <source>
        <dbReference type="EMBL" id="GFM35701.1"/>
    </source>
</evidence>
<keyword evidence="5" id="KW-1185">Reference proteome</keyword>
<keyword evidence="2" id="KW-0812">Transmembrane</keyword>
<proteinExistence type="predicted"/>
<keyword evidence="2" id="KW-1133">Transmembrane helix</keyword>
<feature type="chain" id="PRO_5029479235" description="Nickel transport protein" evidence="3">
    <location>
        <begin position="19"/>
        <end position="222"/>
    </location>
</feature>
<protein>
    <recommendedName>
        <fullName evidence="6">Nickel transport protein</fullName>
    </recommendedName>
</protein>
<accession>A0A7J0BR66</accession>
<evidence type="ECO:0000256" key="3">
    <source>
        <dbReference type="SAM" id="SignalP"/>
    </source>
</evidence>
<gene>
    <name evidence="4" type="ORF">DSM19430T_03850</name>
</gene>
<feature type="signal peptide" evidence="3">
    <location>
        <begin position="1"/>
        <end position="18"/>
    </location>
</feature>
<dbReference type="EMBL" id="BLVP01000001">
    <property type="protein sequence ID" value="GFM35701.1"/>
    <property type="molecule type" value="Genomic_DNA"/>
</dbReference>
<evidence type="ECO:0000313" key="5">
    <source>
        <dbReference type="Proteomes" id="UP000503820"/>
    </source>
</evidence>
<feature type="transmembrane region" description="Helical" evidence="2">
    <location>
        <begin position="199"/>
        <end position="218"/>
    </location>
</feature>
<evidence type="ECO:0000256" key="2">
    <source>
        <dbReference type="SAM" id="Phobius"/>
    </source>
</evidence>
<evidence type="ECO:0000256" key="1">
    <source>
        <dbReference type="SAM" id="MobiDB-lite"/>
    </source>
</evidence>
<evidence type="ECO:0008006" key="6">
    <source>
        <dbReference type="Google" id="ProtNLM"/>
    </source>
</evidence>